<keyword evidence="5 13" id="KW-0732">Signal</keyword>
<evidence type="ECO:0000256" key="6">
    <source>
        <dbReference type="ARBA" id="ARBA00023002"/>
    </source>
</evidence>
<organism evidence="14 15">
    <name type="scientific">Cryptococcus amylolentus CBS 6039</name>
    <dbReference type="NCBI Taxonomy" id="1295533"/>
    <lineage>
        <taxon>Eukaryota</taxon>
        <taxon>Fungi</taxon>
        <taxon>Dikarya</taxon>
        <taxon>Basidiomycota</taxon>
        <taxon>Agaricomycotina</taxon>
        <taxon>Tremellomycetes</taxon>
        <taxon>Tremellales</taxon>
        <taxon>Cryptococcaceae</taxon>
        <taxon>Cryptococcus</taxon>
    </lineage>
</organism>
<protein>
    <submittedName>
        <fullName evidence="14">Uncharacterized protein</fullName>
    </submittedName>
</protein>
<evidence type="ECO:0000256" key="13">
    <source>
        <dbReference type="SAM" id="SignalP"/>
    </source>
</evidence>
<feature type="region of interest" description="Disordered" evidence="12">
    <location>
        <begin position="288"/>
        <end position="310"/>
    </location>
</feature>
<dbReference type="OrthoDB" id="2019572at2759"/>
<dbReference type="Pfam" id="PF22810">
    <property type="entry name" value="LPMO_AA14"/>
    <property type="match status" value="1"/>
</dbReference>
<accession>A0A1E3HTY3</accession>
<evidence type="ECO:0000256" key="7">
    <source>
        <dbReference type="ARBA" id="ARBA00023008"/>
    </source>
</evidence>
<feature type="signal peptide" evidence="13">
    <location>
        <begin position="1"/>
        <end position="20"/>
    </location>
</feature>
<evidence type="ECO:0000256" key="4">
    <source>
        <dbReference type="ARBA" id="ARBA00022723"/>
    </source>
</evidence>
<evidence type="ECO:0000256" key="3">
    <source>
        <dbReference type="ARBA" id="ARBA00022525"/>
    </source>
</evidence>
<comment type="caution">
    <text evidence="14">The sequence shown here is derived from an EMBL/GenBank/DDBJ whole genome shotgun (WGS) entry which is preliminary data.</text>
</comment>
<comment type="similarity">
    <text evidence="11">Belongs to the polysaccharide monooxygenase AA14 family.</text>
</comment>
<comment type="cofactor">
    <cofactor evidence="1">
        <name>Cu(2+)</name>
        <dbReference type="ChEBI" id="CHEBI:29036"/>
    </cofactor>
</comment>
<gene>
    <name evidence="14" type="ORF">L202_03707</name>
</gene>
<evidence type="ECO:0000256" key="11">
    <source>
        <dbReference type="ARBA" id="ARBA00046340"/>
    </source>
</evidence>
<keyword evidence="15" id="KW-1185">Reference proteome</keyword>
<dbReference type="GeneID" id="30155016"/>
<dbReference type="Proteomes" id="UP000094065">
    <property type="component" value="Unassembled WGS sequence"/>
</dbReference>
<keyword evidence="9" id="KW-1015">Disulfide bond</keyword>
<reference evidence="14 15" key="1">
    <citation type="submission" date="2016-06" db="EMBL/GenBank/DDBJ databases">
        <title>Evolution of pathogenesis and genome organization in the Tremellales.</title>
        <authorList>
            <person name="Cuomo C."/>
            <person name="Litvintseva A."/>
            <person name="Heitman J."/>
            <person name="Chen Y."/>
            <person name="Sun S."/>
            <person name="Springer D."/>
            <person name="Dromer F."/>
            <person name="Young S."/>
            <person name="Zeng Q."/>
            <person name="Chapman S."/>
            <person name="Gujja S."/>
            <person name="Saif S."/>
            <person name="Birren B."/>
        </authorList>
    </citation>
    <scope>NUCLEOTIDE SEQUENCE [LARGE SCALE GENOMIC DNA]</scope>
    <source>
        <strain evidence="14 15">CBS 6039</strain>
    </source>
</reference>
<evidence type="ECO:0000256" key="5">
    <source>
        <dbReference type="ARBA" id="ARBA00022729"/>
    </source>
</evidence>
<dbReference type="GO" id="GO:0046872">
    <property type="term" value="F:metal ion binding"/>
    <property type="evidence" value="ECO:0007669"/>
    <property type="project" value="UniProtKB-KW"/>
</dbReference>
<dbReference type="GO" id="GO:0004497">
    <property type="term" value="F:monooxygenase activity"/>
    <property type="evidence" value="ECO:0007669"/>
    <property type="project" value="UniProtKB-KW"/>
</dbReference>
<dbReference type="RefSeq" id="XP_018994655.1">
    <property type="nucleotide sequence ID" value="XM_019137629.1"/>
</dbReference>
<comment type="subcellular location">
    <subcellularLocation>
        <location evidence="2">Secreted</location>
    </subcellularLocation>
</comment>
<keyword evidence="10" id="KW-0325">Glycoprotein</keyword>
<keyword evidence="6" id="KW-0560">Oxidoreductase</keyword>
<dbReference type="InterPro" id="IPR054497">
    <property type="entry name" value="LPMO_AA14"/>
</dbReference>
<keyword evidence="7" id="KW-0186">Copper</keyword>
<keyword evidence="8" id="KW-0503">Monooxygenase</keyword>
<dbReference type="EMBL" id="AWGJ01000005">
    <property type="protein sequence ID" value="ODN79808.1"/>
    <property type="molecule type" value="Genomic_DNA"/>
</dbReference>
<evidence type="ECO:0000256" key="12">
    <source>
        <dbReference type="SAM" id="MobiDB-lite"/>
    </source>
</evidence>
<evidence type="ECO:0000256" key="10">
    <source>
        <dbReference type="ARBA" id="ARBA00023180"/>
    </source>
</evidence>
<dbReference type="GO" id="GO:0005576">
    <property type="term" value="C:extracellular region"/>
    <property type="evidence" value="ECO:0007669"/>
    <property type="project" value="UniProtKB-SubCell"/>
</dbReference>
<evidence type="ECO:0000313" key="14">
    <source>
        <dbReference type="EMBL" id="ODN79808.1"/>
    </source>
</evidence>
<feature type="compositionally biased region" description="Basic and acidic residues" evidence="12">
    <location>
        <begin position="288"/>
        <end position="297"/>
    </location>
</feature>
<dbReference type="AlphaFoldDB" id="A0A1E3HTY3"/>
<dbReference type="STRING" id="1295533.A0A1E3HTY3"/>
<feature type="chain" id="PRO_5009129400" evidence="13">
    <location>
        <begin position="21"/>
        <end position="310"/>
    </location>
</feature>
<evidence type="ECO:0000256" key="2">
    <source>
        <dbReference type="ARBA" id="ARBA00004613"/>
    </source>
</evidence>
<evidence type="ECO:0000256" key="1">
    <source>
        <dbReference type="ARBA" id="ARBA00001973"/>
    </source>
</evidence>
<name>A0A1E3HTY3_9TREE</name>
<evidence type="ECO:0000256" key="8">
    <source>
        <dbReference type="ARBA" id="ARBA00023033"/>
    </source>
</evidence>
<evidence type="ECO:0000313" key="15">
    <source>
        <dbReference type="Proteomes" id="UP000094065"/>
    </source>
</evidence>
<keyword evidence="3" id="KW-0964">Secreted</keyword>
<sequence length="310" mass="33900">MFSSAKLSLALLAVAGSASAHIALWHNASYGYDDSQPNQSDLVQPLQNLTFAESDQHHSDEWWFHGKIDSPPDDGAVMNLPSGGTFHGEVACNKALTTWGGVPSKQTEYACDAVGVLHTTDEFGDEPQDVKGCGIGIAYKSDVKDIAPEDFTIISVNYTCPWKRNVDFQIPSDLPPCPTGGCHCMWGWIHNSDAGTEQNYFVGYRCDVVGATGLIPLPQAQVANKCPTDTSNCTVGAKQPHYWLQAEKNNNFQGNFDPPFYNGDYGFSDGAQTDLFEGYFSKRSDVESQKLRDDTRRSRVLRRSVGGAKA</sequence>
<evidence type="ECO:0000256" key="9">
    <source>
        <dbReference type="ARBA" id="ARBA00023157"/>
    </source>
</evidence>
<proteinExistence type="inferred from homology"/>
<keyword evidence="4" id="KW-0479">Metal-binding</keyword>